<evidence type="ECO:0000256" key="1">
    <source>
        <dbReference type="SAM" id="MobiDB-lite"/>
    </source>
</evidence>
<accession>A0A4Z2FZE2</accession>
<protein>
    <submittedName>
        <fullName evidence="2">Uncharacterized protein</fullName>
    </submittedName>
</protein>
<reference evidence="2 3" key="1">
    <citation type="submission" date="2019-03" db="EMBL/GenBank/DDBJ databases">
        <title>First draft genome of Liparis tanakae, snailfish: a comprehensive survey of snailfish specific genes.</title>
        <authorList>
            <person name="Kim W."/>
            <person name="Song I."/>
            <person name="Jeong J.-H."/>
            <person name="Kim D."/>
            <person name="Kim S."/>
            <person name="Ryu S."/>
            <person name="Song J.Y."/>
            <person name="Lee S.K."/>
        </authorList>
    </citation>
    <scope>NUCLEOTIDE SEQUENCE [LARGE SCALE GENOMIC DNA]</scope>
    <source>
        <tissue evidence="2">Muscle</tissue>
    </source>
</reference>
<evidence type="ECO:0000313" key="2">
    <source>
        <dbReference type="EMBL" id="TNN46597.1"/>
    </source>
</evidence>
<feature type="compositionally biased region" description="Polar residues" evidence="1">
    <location>
        <begin position="36"/>
        <end position="61"/>
    </location>
</feature>
<comment type="caution">
    <text evidence="2">The sequence shown here is derived from an EMBL/GenBank/DDBJ whole genome shotgun (WGS) entry which is preliminary data.</text>
</comment>
<dbReference type="EMBL" id="SRLO01000781">
    <property type="protein sequence ID" value="TNN46597.1"/>
    <property type="molecule type" value="Genomic_DNA"/>
</dbReference>
<evidence type="ECO:0000313" key="3">
    <source>
        <dbReference type="Proteomes" id="UP000314294"/>
    </source>
</evidence>
<keyword evidence="3" id="KW-1185">Reference proteome</keyword>
<dbReference type="Proteomes" id="UP000314294">
    <property type="component" value="Unassembled WGS sequence"/>
</dbReference>
<name>A0A4Z2FZE2_9TELE</name>
<proteinExistence type="predicted"/>
<gene>
    <name evidence="2" type="ORF">EYF80_043184</name>
</gene>
<feature type="region of interest" description="Disordered" evidence="1">
    <location>
        <begin position="1"/>
        <end position="68"/>
    </location>
</feature>
<sequence>MEFGNDYLKFTPSPAPPLVATVPANQELETPKAVSDSGTRDLQSAQTSPDPSSLGGWTQFSPFAPGGLQQIDCRQRDCRRHAFRIKHKETPPGSMMNGEGAASSRPQRPKRPFQRHPGSKRARFIL</sequence>
<feature type="region of interest" description="Disordered" evidence="1">
    <location>
        <begin position="82"/>
        <end position="126"/>
    </location>
</feature>
<dbReference type="AlphaFoldDB" id="A0A4Z2FZE2"/>
<organism evidence="2 3">
    <name type="scientific">Liparis tanakae</name>
    <name type="common">Tanaka's snailfish</name>
    <dbReference type="NCBI Taxonomy" id="230148"/>
    <lineage>
        <taxon>Eukaryota</taxon>
        <taxon>Metazoa</taxon>
        <taxon>Chordata</taxon>
        <taxon>Craniata</taxon>
        <taxon>Vertebrata</taxon>
        <taxon>Euteleostomi</taxon>
        <taxon>Actinopterygii</taxon>
        <taxon>Neopterygii</taxon>
        <taxon>Teleostei</taxon>
        <taxon>Neoteleostei</taxon>
        <taxon>Acanthomorphata</taxon>
        <taxon>Eupercaria</taxon>
        <taxon>Perciformes</taxon>
        <taxon>Cottioidei</taxon>
        <taxon>Cottales</taxon>
        <taxon>Liparidae</taxon>
        <taxon>Liparis</taxon>
    </lineage>
</organism>
<feature type="compositionally biased region" description="Basic residues" evidence="1">
    <location>
        <begin position="107"/>
        <end position="126"/>
    </location>
</feature>